<reference evidence="3" key="1">
    <citation type="journal article" date="2014" name="Proc. Natl. Acad. Sci. U.S.A.">
        <title>Extensive sampling of basidiomycete genomes demonstrates inadequacy of the white-rot/brown-rot paradigm for wood decay fungi.</title>
        <authorList>
            <person name="Riley R."/>
            <person name="Salamov A.A."/>
            <person name="Brown D.W."/>
            <person name="Nagy L.G."/>
            <person name="Floudas D."/>
            <person name="Held B.W."/>
            <person name="Levasseur A."/>
            <person name="Lombard V."/>
            <person name="Morin E."/>
            <person name="Otillar R."/>
            <person name="Lindquist E.A."/>
            <person name="Sun H."/>
            <person name="LaButti K.M."/>
            <person name="Schmutz J."/>
            <person name="Jabbour D."/>
            <person name="Luo H."/>
            <person name="Baker S.E."/>
            <person name="Pisabarro A.G."/>
            <person name="Walton J.D."/>
            <person name="Blanchette R.A."/>
            <person name="Henrissat B."/>
            <person name="Martin F."/>
            <person name="Cullen D."/>
            <person name="Hibbett D.S."/>
            <person name="Grigoriev I.V."/>
        </authorList>
    </citation>
    <scope>NUCLEOTIDE SEQUENCE [LARGE SCALE GENOMIC DNA]</scope>
    <source>
        <strain evidence="3">FD-172 SS1</strain>
    </source>
</reference>
<evidence type="ECO:0000313" key="2">
    <source>
        <dbReference type="EMBL" id="KDQ13165.1"/>
    </source>
</evidence>
<gene>
    <name evidence="2" type="ORF">BOTBODRAFT_396957</name>
</gene>
<organism evidence="2 3">
    <name type="scientific">Botryobasidium botryosum (strain FD-172 SS1)</name>
    <dbReference type="NCBI Taxonomy" id="930990"/>
    <lineage>
        <taxon>Eukaryota</taxon>
        <taxon>Fungi</taxon>
        <taxon>Dikarya</taxon>
        <taxon>Basidiomycota</taxon>
        <taxon>Agaricomycotina</taxon>
        <taxon>Agaricomycetes</taxon>
        <taxon>Cantharellales</taxon>
        <taxon>Botryobasidiaceae</taxon>
        <taxon>Botryobasidium</taxon>
    </lineage>
</organism>
<keyword evidence="1" id="KW-0175">Coiled coil</keyword>
<dbReference type="AlphaFoldDB" id="A0A067MEM3"/>
<dbReference type="Proteomes" id="UP000027195">
    <property type="component" value="Unassembled WGS sequence"/>
</dbReference>
<protein>
    <submittedName>
        <fullName evidence="2">Uncharacterized protein</fullName>
    </submittedName>
</protein>
<dbReference type="OrthoDB" id="2592022at2759"/>
<keyword evidence="3" id="KW-1185">Reference proteome</keyword>
<evidence type="ECO:0000313" key="3">
    <source>
        <dbReference type="Proteomes" id="UP000027195"/>
    </source>
</evidence>
<proteinExistence type="predicted"/>
<feature type="coiled-coil region" evidence="1">
    <location>
        <begin position="213"/>
        <end position="268"/>
    </location>
</feature>
<feature type="coiled-coil region" evidence="1">
    <location>
        <begin position="43"/>
        <end position="77"/>
    </location>
</feature>
<dbReference type="STRING" id="930990.A0A067MEM3"/>
<accession>A0A067MEM3</accession>
<evidence type="ECO:0000256" key="1">
    <source>
        <dbReference type="SAM" id="Coils"/>
    </source>
</evidence>
<name>A0A067MEM3_BOTB1</name>
<dbReference type="HOGENOM" id="CLU_997459_0_0_1"/>
<dbReference type="InParanoid" id="A0A067MEM3"/>
<dbReference type="EMBL" id="KL198045">
    <property type="protein sequence ID" value="KDQ13165.1"/>
    <property type="molecule type" value="Genomic_DNA"/>
</dbReference>
<sequence length="279" mass="31221">MQADAQGRMNNNDTDHPLARELHSLRSALAHYQHLSHTSQVQIQRHSLEATFAIERAKSLEQENLRLLEEISILRAHPDVTPNAASLQASELTLALRRVSDKLTQTEATLLAKTTELTHALSAKTRSQKECLSLHESLRTSAAKLDQARRSERDHLIKARVAQQEVKMVNFALQEYADLVRALEGRPHGAVAAQDSSAREGLAQGVSELHQLSREFNDNLSRSEAEIARLQSELESTQTLLDIERQSGEEEQTKLAHAEAELERYKTDDNSAPVRNGFC</sequence>